<accession>A0A804P1W6</accession>
<reference evidence="3" key="1">
    <citation type="journal article" date="2009" name="Science">
        <title>The B73 maize genome: complexity, diversity, and dynamics.</title>
        <authorList>
            <person name="Schnable P.S."/>
            <person name="Ware D."/>
            <person name="Fulton R.S."/>
            <person name="Stein J.C."/>
            <person name="Wei F."/>
            <person name="Pasternak S."/>
            <person name="Liang C."/>
            <person name="Zhang J."/>
            <person name="Fulton L."/>
            <person name="Graves T.A."/>
            <person name="Minx P."/>
            <person name="Reily A.D."/>
            <person name="Courtney L."/>
            <person name="Kruchowski S.S."/>
            <person name="Tomlinson C."/>
            <person name="Strong C."/>
            <person name="Delehaunty K."/>
            <person name="Fronick C."/>
            <person name="Courtney B."/>
            <person name="Rock S.M."/>
            <person name="Belter E."/>
            <person name="Du F."/>
            <person name="Kim K."/>
            <person name="Abbott R.M."/>
            <person name="Cotton M."/>
            <person name="Levy A."/>
            <person name="Marchetto P."/>
            <person name="Ochoa K."/>
            <person name="Jackson S.M."/>
            <person name="Gillam B."/>
            <person name="Chen W."/>
            <person name="Yan L."/>
            <person name="Higginbotham J."/>
            <person name="Cardenas M."/>
            <person name="Waligorski J."/>
            <person name="Applebaum E."/>
            <person name="Phelps L."/>
            <person name="Falcone J."/>
            <person name="Kanchi K."/>
            <person name="Thane T."/>
            <person name="Scimone A."/>
            <person name="Thane N."/>
            <person name="Henke J."/>
            <person name="Wang T."/>
            <person name="Ruppert J."/>
            <person name="Shah N."/>
            <person name="Rotter K."/>
            <person name="Hodges J."/>
            <person name="Ingenthron E."/>
            <person name="Cordes M."/>
            <person name="Kohlberg S."/>
            <person name="Sgro J."/>
            <person name="Delgado B."/>
            <person name="Mead K."/>
            <person name="Chinwalla A."/>
            <person name="Leonard S."/>
            <person name="Crouse K."/>
            <person name="Collura K."/>
            <person name="Kudrna D."/>
            <person name="Currie J."/>
            <person name="He R."/>
            <person name="Angelova A."/>
            <person name="Rajasekar S."/>
            <person name="Mueller T."/>
            <person name="Lomeli R."/>
            <person name="Scara G."/>
            <person name="Ko A."/>
            <person name="Delaney K."/>
            <person name="Wissotski M."/>
            <person name="Lopez G."/>
            <person name="Campos D."/>
            <person name="Braidotti M."/>
            <person name="Ashley E."/>
            <person name="Golser W."/>
            <person name="Kim H."/>
            <person name="Lee S."/>
            <person name="Lin J."/>
            <person name="Dujmic Z."/>
            <person name="Kim W."/>
            <person name="Talag J."/>
            <person name="Zuccolo A."/>
            <person name="Fan C."/>
            <person name="Sebastian A."/>
            <person name="Kramer M."/>
            <person name="Spiegel L."/>
            <person name="Nascimento L."/>
            <person name="Zutavern T."/>
            <person name="Miller B."/>
            <person name="Ambroise C."/>
            <person name="Muller S."/>
            <person name="Spooner W."/>
            <person name="Narechania A."/>
            <person name="Ren L."/>
            <person name="Wei S."/>
            <person name="Kumari S."/>
            <person name="Faga B."/>
            <person name="Levy M.J."/>
            <person name="McMahan L."/>
            <person name="Van Buren P."/>
            <person name="Vaughn M.W."/>
            <person name="Ying K."/>
            <person name="Yeh C.-T."/>
            <person name="Emrich S.J."/>
            <person name="Jia Y."/>
            <person name="Kalyanaraman A."/>
            <person name="Hsia A.-P."/>
            <person name="Barbazuk W.B."/>
            <person name="Baucom R.S."/>
            <person name="Brutnell T.P."/>
            <person name="Carpita N.C."/>
            <person name="Chaparro C."/>
            <person name="Chia J.-M."/>
            <person name="Deragon J.-M."/>
            <person name="Estill J.C."/>
            <person name="Fu Y."/>
            <person name="Jeddeloh J.A."/>
            <person name="Han Y."/>
            <person name="Lee H."/>
            <person name="Li P."/>
            <person name="Lisch D.R."/>
            <person name="Liu S."/>
            <person name="Liu Z."/>
            <person name="Nagel D.H."/>
            <person name="McCann M.C."/>
            <person name="SanMiguel P."/>
            <person name="Myers A.M."/>
            <person name="Nettleton D."/>
            <person name="Nguyen J."/>
            <person name="Penning B.W."/>
            <person name="Ponnala L."/>
            <person name="Schneider K.L."/>
            <person name="Schwartz D.C."/>
            <person name="Sharma A."/>
            <person name="Soderlund C."/>
            <person name="Springer N.M."/>
            <person name="Sun Q."/>
            <person name="Wang H."/>
            <person name="Waterman M."/>
            <person name="Westerman R."/>
            <person name="Wolfgruber T.K."/>
            <person name="Yang L."/>
            <person name="Yu Y."/>
            <person name="Zhang L."/>
            <person name="Zhou S."/>
            <person name="Zhu Q."/>
            <person name="Bennetzen J.L."/>
            <person name="Dawe R.K."/>
            <person name="Jiang J."/>
            <person name="Jiang N."/>
            <person name="Presting G.G."/>
            <person name="Wessler S.R."/>
            <person name="Aluru S."/>
            <person name="Martienssen R.A."/>
            <person name="Clifton S.W."/>
            <person name="McCombie W.R."/>
            <person name="Wing R.A."/>
            <person name="Wilson R.K."/>
        </authorList>
    </citation>
    <scope>NUCLEOTIDE SEQUENCE [LARGE SCALE GENOMIC DNA]</scope>
    <source>
        <strain evidence="3">cv. B73</strain>
    </source>
</reference>
<dbReference type="Pfam" id="PF08241">
    <property type="entry name" value="Methyltransf_11"/>
    <property type="match status" value="1"/>
</dbReference>
<proteinExistence type="predicted"/>
<dbReference type="CDD" id="cd02440">
    <property type="entry name" value="AdoMet_MTases"/>
    <property type="match status" value="1"/>
</dbReference>
<organism evidence="2 3">
    <name type="scientific">Zea mays</name>
    <name type="common">Maize</name>
    <dbReference type="NCBI Taxonomy" id="4577"/>
    <lineage>
        <taxon>Eukaryota</taxon>
        <taxon>Viridiplantae</taxon>
        <taxon>Streptophyta</taxon>
        <taxon>Embryophyta</taxon>
        <taxon>Tracheophyta</taxon>
        <taxon>Spermatophyta</taxon>
        <taxon>Magnoliopsida</taxon>
        <taxon>Liliopsida</taxon>
        <taxon>Poales</taxon>
        <taxon>Poaceae</taxon>
        <taxon>PACMAD clade</taxon>
        <taxon>Panicoideae</taxon>
        <taxon>Andropogonodae</taxon>
        <taxon>Andropogoneae</taxon>
        <taxon>Tripsacinae</taxon>
        <taxon>Zea</taxon>
    </lineage>
</organism>
<evidence type="ECO:0000313" key="3">
    <source>
        <dbReference type="Proteomes" id="UP000007305"/>
    </source>
</evidence>
<dbReference type="GO" id="GO:0008757">
    <property type="term" value="F:S-adenosylmethionine-dependent methyltransferase activity"/>
    <property type="evidence" value="ECO:0007669"/>
    <property type="project" value="InterPro"/>
</dbReference>
<name>A0A804P1W6_MAIZE</name>
<reference evidence="2" key="2">
    <citation type="submission" date="2019-07" db="EMBL/GenBank/DDBJ databases">
        <authorList>
            <person name="Seetharam A."/>
            <person name="Woodhouse M."/>
            <person name="Cannon E."/>
        </authorList>
    </citation>
    <scope>NUCLEOTIDE SEQUENCE [LARGE SCALE GENOMIC DNA]</scope>
    <source>
        <strain evidence="2">cv. B73</strain>
    </source>
</reference>
<feature type="domain" description="Methyltransferase type 11" evidence="1">
    <location>
        <begin position="341"/>
        <end position="421"/>
    </location>
</feature>
<dbReference type="InterPro" id="IPR029063">
    <property type="entry name" value="SAM-dependent_MTases_sf"/>
</dbReference>
<dbReference type="PANTHER" id="PTHR42912">
    <property type="entry name" value="METHYLTRANSFERASE"/>
    <property type="match status" value="1"/>
</dbReference>
<dbReference type="EnsemblPlants" id="Zm00001eb202810_T001">
    <property type="protein sequence ID" value="Zm00001eb202810_P001"/>
    <property type="gene ID" value="Zm00001eb202810"/>
</dbReference>
<dbReference type="GO" id="GO:0008168">
    <property type="term" value="F:methyltransferase activity"/>
    <property type="evidence" value="ECO:0000318"/>
    <property type="project" value="GO_Central"/>
</dbReference>
<sequence>MDGICAVSLRDPLPSSRPREKSIPFLARSKGLRFTAVDPYYPHCHPEDASKQLTFTEFFDNAPQRFYFARTRLNASSSVPPLLRPFPSDDSGLGFLYLEPPPPLSCPLPPPPYGWCSGLRDFCRHRAPTSMSMTLSTCQHGLIREASVWILVQFSSDFIYLLTTSENFSNYNRWARPVLSSATSVPLYRQLQTRWVYKGWVDERTLNPAKSVLRVTVVKICIFPLEVLPEGALERSAWSGEATLSRLVGALIAFKPLYSVLKLASREVIIRTAEKSNIPWREMTKEVLESDVYEATTEAEPATMLIAKRAIPEATSIEEANQIVRGNWLNVTEEHHLKYLGSSQGLDLSPYFLAVAAQKEEKLSRPKPIRWVHANGEATGLSSDSFDLVSLAYVCHECPARAITGLVKEAFRVLRPGGTIALTDNSEQEGEAIVEETKKSNHVQRKIEKRQQDRALDTHIEEQFGSGRLLAYISARPGQCGRADGTGDAEDQGDDEVLGLRVAAEAWATFRRQRGLREGARGREAESRCTDGLR</sequence>
<dbReference type="Gramene" id="Zm00001eb202810_T001">
    <property type="protein sequence ID" value="Zm00001eb202810_P001"/>
    <property type="gene ID" value="Zm00001eb202810"/>
</dbReference>
<keyword evidence="3" id="KW-1185">Reference proteome</keyword>
<dbReference type="PANTHER" id="PTHR42912:SF80">
    <property type="entry name" value="METHYLTRANSFERASE DOMAIN-CONTAINING PROTEIN"/>
    <property type="match status" value="1"/>
</dbReference>
<protein>
    <recommendedName>
        <fullName evidence="1">Methyltransferase type 11 domain-containing protein</fullName>
    </recommendedName>
</protein>
<dbReference type="AlphaFoldDB" id="A0A804P1W6"/>
<dbReference type="Proteomes" id="UP000007305">
    <property type="component" value="Chromosome 4"/>
</dbReference>
<dbReference type="Gene3D" id="3.40.50.150">
    <property type="entry name" value="Vaccinia Virus protein VP39"/>
    <property type="match status" value="1"/>
</dbReference>
<reference evidence="2" key="3">
    <citation type="submission" date="2021-05" db="UniProtKB">
        <authorList>
            <consortium name="EnsemblPlants"/>
        </authorList>
    </citation>
    <scope>IDENTIFICATION</scope>
    <source>
        <strain evidence="2">cv. B73</strain>
    </source>
</reference>
<dbReference type="SUPFAM" id="SSF53335">
    <property type="entry name" value="S-adenosyl-L-methionine-dependent methyltransferases"/>
    <property type="match status" value="1"/>
</dbReference>
<evidence type="ECO:0000313" key="2">
    <source>
        <dbReference type="EnsemblPlants" id="Zm00001eb202810_P001"/>
    </source>
</evidence>
<dbReference type="InParanoid" id="A0A804P1W6"/>
<evidence type="ECO:0000259" key="1">
    <source>
        <dbReference type="Pfam" id="PF08241"/>
    </source>
</evidence>
<dbReference type="InterPro" id="IPR013216">
    <property type="entry name" value="Methyltransf_11"/>
</dbReference>
<dbReference type="InterPro" id="IPR050508">
    <property type="entry name" value="Methyltransf_Superfamily"/>
</dbReference>